<proteinExistence type="predicted"/>
<dbReference type="RefSeq" id="WP_071065683.1">
    <property type="nucleotide sequence ID" value="NZ_MAXA01000236.1"/>
</dbReference>
<dbReference type="EMBL" id="MAXA01000236">
    <property type="protein sequence ID" value="OHV24140.1"/>
    <property type="molecule type" value="Genomic_DNA"/>
</dbReference>
<protein>
    <submittedName>
        <fullName evidence="2">Uncharacterized protein</fullName>
    </submittedName>
</protein>
<sequence length="71" mass="7481">MADVSVRLQAEAGAEIVLNLSVLQAIRLVEAIASRAADMMPEPGRAQVDPRWLVPHTGPQTAAAAPLRPGQ</sequence>
<reference evidence="3" key="1">
    <citation type="submission" date="2016-07" db="EMBL/GenBank/DDBJ databases">
        <title>Frankia sp. NRRL B-16219 Genome sequencing.</title>
        <authorList>
            <person name="Ghodhbane-Gtari F."/>
            <person name="Swanson E."/>
            <person name="Gueddou A."/>
            <person name="Louati M."/>
            <person name="Nouioui I."/>
            <person name="Hezbri K."/>
            <person name="Abebe-Akele F."/>
            <person name="Simpson S."/>
            <person name="Morris K."/>
            <person name="Thomas K."/>
            <person name="Gtari M."/>
            <person name="Tisa L.S."/>
        </authorList>
    </citation>
    <scope>NUCLEOTIDE SEQUENCE [LARGE SCALE GENOMIC DNA]</scope>
    <source>
        <strain evidence="3">NRRL B-16219</strain>
    </source>
</reference>
<evidence type="ECO:0000313" key="3">
    <source>
        <dbReference type="Proteomes" id="UP000179769"/>
    </source>
</evidence>
<name>A0A1S1PR27_9ACTN</name>
<accession>A0A1S1PR27</accession>
<evidence type="ECO:0000313" key="2">
    <source>
        <dbReference type="EMBL" id="OHV24140.1"/>
    </source>
</evidence>
<comment type="caution">
    <text evidence="2">The sequence shown here is derived from an EMBL/GenBank/DDBJ whole genome shotgun (WGS) entry which is preliminary data.</text>
</comment>
<dbReference type="OrthoDB" id="3215787at2"/>
<evidence type="ECO:0000256" key="1">
    <source>
        <dbReference type="SAM" id="MobiDB-lite"/>
    </source>
</evidence>
<feature type="region of interest" description="Disordered" evidence="1">
    <location>
        <begin position="42"/>
        <end position="71"/>
    </location>
</feature>
<dbReference type="Proteomes" id="UP000179769">
    <property type="component" value="Unassembled WGS sequence"/>
</dbReference>
<organism evidence="2 3">
    <name type="scientific">Parafrankia soli</name>
    <dbReference type="NCBI Taxonomy" id="2599596"/>
    <lineage>
        <taxon>Bacteria</taxon>
        <taxon>Bacillati</taxon>
        <taxon>Actinomycetota</taxon>
        <taxon>Actinomycetes</taxon>
        <taxon>Frankiales</taxon>
        <taxon>Frankiaceae</taxon>
        <taxon>Parafrankia</taxon>
    </lineage>
</organism>
<keyword evidence="3" id="KW-1185">Reference proteome</keyword>
<dbReference type="AlphaFoldDB" id="A0A1S1PR27"/>
<gene>
    <name evidence="2" type="ORF">BBK14_23405</name>
</gene>